<comment type="caution">
    <text evidence="3">The sequence shown here is derived from an EMBL/GenBank/DDBJ whole genome shotgun (WGS) entry which is preliminary data.</text>
</comment>
<proteinExistence type="predicted"/>
<dbReference type="OrthoDB" id="9970435at2759"/>
<dbReference type="Proteomes" id="UP000789595">
    <property type="component" value="Unassembled WGS sequence"/>
</dbReference>
<reference evidence="3" key="1">
    <citation type="submission" date="2021-11" db="EMBL/GenBank/DDBJ databases">
        <authorList>
            <consortium name="Genoscope - CEA"/>
            <person name="William W."/>
        </authorList>
    </citation>
    <scope>NUCLEOTIDE SEQUENCE</scope>
</reference>
<evidence type="ECO:0000259" key="2">
    <source>
        <dbReference type="Pfam" id="PF07059"/>
    </source>
</evidence>
<name>A0A8J2WFM0_9STRA</name>
<dbReference type="InterPro" id="IPR045096">
    <property type="entry name" value="EDR2-like"/>
</dbReference>
<accession>A0A8J2WFM0</accession>
<dbReference type="AlphaFoldDB" id="A0A8J2WFM0"/>
<protein>
    <recommendedName>
        <fullName evidence="2">Protein ENHANCED DISEASE RESISTANCE 2 C-terminal domain-containing protein</fullName>
    </recommendedName>
</protein>
<evidence type="ECO:0000313" key="3">
    <source>
        <dbReference type="EMBL" id="CAH0366570.1"/>
    </source>
</evidence>
<dbReference type="Pfam" id="PF07059">
    <property type="entry name" value="EDR2_C"/>
    <property type="match status" value="1"/>
</dbReference>
<dbReference type="EMBL" id="CAKKNE010000001">
    <property type="protein sequence ID" value="CAH0366570.1"/>
    <property type="molecule type" value="Genomic_DNA"/>
</dbReference>
<feature type="domain" description="Protein ENHANCED DISEASE RESISTANCE 2 C-terminal" evidence="2">
    <location>
        <begin position="125"/>
        <end position="368"/>
    </location>
</feature>
<feature type="region of interest" description="Disordered" evidence="1">
    <location>
        <begin position="53"/>
        <end position="95"/>
    </location>
</feature>
<organism evidence="3 4">
    <name type="scientific">Pelagomonas calceolata</name>
    <dbReference type="NCBI Taxonomy" id="35677"/>
    <lineage>
        <taxon>Eukaryota</taxon>
        <taxon>Sar</taxon>
        <taxon>Stramenopiles</taxon>
        <taxon>Ochrophyta</taxon>
        <taxon>Pelagophyceae</taxon>
        <taxon>Pelagomonadales</taxon>
        <taxon>Pelagomonadaceae</taxon>
        <taxon>Pelagomonas</taxon>
    </lineage>
</organism>
<keyword evidence="4" id="KW-1185">Reference proteome</keyword>
<dbReference type="PANTHER" id="PTHR12136">
    <property type="entry name" value="ENHANCED DISEASE RESISTANCE-RELATED"/>
    <property type="match status" value="1"/>
</dbReference>
<dbReference type="InterPro" id="IPR009769">
    <property type="entry name" value="EDR2_C"/>
</dbReference>
<evidence type="ECO:0000313" key="4">
    <source>
        <dbReference type="Proteomes" id="UP000789595"/>
    </source>
</evidence>
<gene>
    <name evidence="3" type="ORF">PECAL_1P30690</name>
</gene>
<sequence>MSFLLDAAALDGAIGLCATAEGRCATAVLVVLLTWAVLAGRVYVLAPPRSVINREPASPTHDDDDWVAPKTMSRRRTASVPSVEETGIADEHDEGWKPAQLPSLAGKAVRCPRTKRLLLRDGAYWCGSPEASAFVVRGPNYLVDRVKIKCGEPLFHLLDCDLFDVDQPENHMGRHLGARMEQLWRESGLLEPDKKPFTWLIQLQVPGPPYKSFCMYFGCADRSKLFDEDTPIARLSKRFFQRVTSPSNAGVNTGKGTFSSNDQLHEWRNNTFKLIPRCVNAPFVVKKAVGEVPTLLGNKIELLYYGPEGGDYFETDCNIASSKIAQYTIGLAIGRASVVVADMAFLLQGAAPAELPEELFGCVRIEHIVMKDAHKLDLSGASTPP</sequence>
<evidence type="ECO:0000256" key="1">
    <source>
        <dbReference type="SAM" id="MobiDB-lite"/>
    </source>
</evidence>
<dbReference type="PANTHER" id="PTHR12136:SF41">
    <property type="entry name" value="PLECKSTRIN HOMOLOGY (PH) AND LIPID-BINDING START DOMAINS-CONTAINING PROTEIN"/>
    <property type="match status" value="1"/>
</dbReference>